<feature type="compositionally biased region" description="Basic and acidic residues" evidence="1">
    <location>
        <begin position="50"/>
        <end position="98"/>
    </location>
</feature>
<sequence>MDSTTFGPIPNKVTFKAMEGSSKGYQVVKMKSISNPKVVVDKDIFAKTFSEKSRKSGSKTAEKDVTKKSAKDRGSEETKDEIFRNDDVTFHNSPREDATVESNIEEIRNLDVTVNASNVDTNINFGEPIITLLPEKTNVIRP</sequence>
<protein>
    <submittedName>
        <fullName evidence="2">Uncharacterized protein</fullName>
    </submittedName>
</protein>
<dbReference type="EMBL" id="OX465086">
    <property type="protein sequence ID" value="CAI9262671.1"/>
    <property type="molecule type" value="Genomic_DNA"/>
</dbReference>
<accession>A0AA35UXI9</accession>
<evidence type="ECO:0000313" key="2">
    <source>
        <dbReference type="EMBL" id="CAI9262671.1"/>
    </source>
</evidence>
<gene>
    <name evidence="2" type="ORF">LSALG_LOCUS3401</name>
</gene>
<feature type="region of interest" description="Disordered" evidence="1">
    <location>
        <begin position="50"/>
        <end position="101"/>
    </location>
</feature>
<proteinExistence type="predicted"/>
<evidence type="ECO:0000313" key="3">
    <source>
        <dbReference type="Proteomes" id="UP001177003"/>
    </source>
</evidence>
<dbReference type="AlphaFoldDB" id="A0AA35UXI9"/>
<organism evidence="2 3">
    <name type="scientific">Lactuca saligna</name>
    <name type="common">Willowleaf lettuce</name>
    <dbReference type="NCBI Taxonomy" id="75948"/>
    <lineage>
        <taxon>Eukaryota</taxon>
        <taxon>Viridiplantae</taxon>
        <taxon>Streptophyta</taxon>
        <taxon>Embryophyta</taxon>
        <taxon>Tracheophyta</taxon>
        <taxon>Spermatophyta</taxon>
        <taxon>Magnoliopsida</taxon>
        <taxon>eudicotyledons</taxon>
        <taxon>Gunneridae</taxon>
        <taxon>Pentapetalae</taxon>
        <taxon>asterids</taxon>
        <taxon>campanulids</taxon>
        <taxon>Asterales</taxon>
        <taxon>Asteraceae</taxon>
        <taxon>Cichorioideae</taxon>
        <taxon>Cichorieae</taxon>
        <taxon>Lactucinae</taxon>
        <taxon>Lactuca</taxon>
    </lineage>
</organism>
<name>A0AA35UXI9_LACSI</name>
<evidence type="ECO:0000256" key="1">
    <source>
        <dbReference type="SAM" id="MobiDB-lite"/>
    </source>
</evidence>
<reference evidence="2" key="1">
    <citation type="submission" date="2023-04" db="EMBL/GenBank/DDBJ databases">
        <authorList>
            <person name="Vijverberg K."/>
            <person name="Xiong W."/>
            <person name="Schranz E."/>
        </authorList>
    </citation>
    <scope>NUCLEOTIDE SEQUENCE</scope>
</reference>
<dbReference type="Proteomes" id="UP001177003">
    <property type="component" value="Chromosome 0"/>
</dbReference>
<keyword evidence="3" id="KW-1185">Reference proteome</keyword>